<dbReference type="NCBIfam" id="TIGR01760">
    <property type="entry name" value="tape_meas_TP901"/>
    <property type="match status" value="1"/>
</dbReference>
<keyword evidence="1" id="KW-1188">Viral release from host cell</keyword>
<feature type="domain" description="Phage tail tape measure protein" evidence="4">
    <location>
        <begin position="374"/>
        <end position="553"/>
    </location>
</feature>
<dbReference type="PANTHER" id="PTHR37813:SF1">
    <property type="entry name" value="FELS-2 PROPHAGE PROTEIN"/>
    <property type="match status" value="1"/>
</dbReference>
<evidence type="ECO:0000313" key="5">
    <source>
        <dbReference type="EMBL" id="GAA5503023.1"/>
    </source>
</evidence>
<organism evidence="5 6">
    <name type="scientific">Deinococcus xinjiangensis</name>
    <dbReference type="NCBI Taxonomy" id="457454"/>
    <lineage>
        <taxon>Bacteria</taxon>
        <taxon>Thermotogati</taxon>
        <taxon>Deinococcota</taxon>
        <taxon>Deinococci</taxon>
        <taxon>Deinococcales</taxon>
        <taxon>Deinococcaceae</taxon>
        <taxon>Deinococcus</taxon>
    </lineage>
</organism>
<feature type="region of interest" description="Disordered" evidence="3">
    <location>
        <begin position="1418"/>
        <end position="1437"/>
    </location>
</feature>
<dbReference type="InterPro" id="IPR023346">
    <property type="entry name" value="Lysozyme-like_dom_sf"/>
</dbReference>
<dbReference type="PANTHER" id="PTHR37813">
    <property type="entry name" value="FELS-2 PROPHAGE PROTEIN"/>
    <property type="match status" value="1"/>
</dbReference>
<comment type="caution">
    <text evidence="5">The sequence shown here is derived from an EMBL/GenBank/DDBJ whole genome shotgun (WGS) entry which is preliminary data.</text>
</comment>
<proteinExistence type="predicted"/>
<keyword evidence="2" id="KW-0175">Coiled coil</keyword>
<feature type="region of interest" description="Disordered" evidence="3">
    <location>
        <begin position="1127"/>
        <end position="1147"/>
    </location>
</feature>
<dbReference type="EMBL" id="BAABRN010000035">
    <property type="protein sequence ID" value="GAA5503023.1"/>
    <property type="molecule type" value="Genomic_DNA"/>
</dbReference>
<feature type="compositionally biased region" description="Basic and acidic residues" evidence="3">
    <location>
        <begin position="1418"/>
        <end position="1434"/>
    </location>
</feature>
<feature type="coiled-coil region" evidence="2">
    <location>
        <begin position="219"/>
        <end position="246"/>
    </location>
</feature>
<feature type="compositionally biased region" description="Polar residues" evidence="3">
    <location>
        <begin position="1127"/>
        <end position="1140"/>
    </location>
</feature>
<accession>A0ABP9VCQ6</accession>
<evidence type="ECO:0000313" key="6">
    <source>
        <dbReference type="Proteomes" id="UP001458946"/>
    </source>
</evidence>
<feature type="coiled-coil region" evidence="2">
    <location>
        <begin position="124"/>
        <end position="151"/>
    </location>
</feature>
<evidence type="ECO:0000256" key="2">
    <source>
        <dbReference type="SAM" id="Coils"/>
    </source>
</evidence>
<reference evidence="5 6" key="1">
    <citation type="submission" date="2024-02" db="EMBL/GenBank/DDBJ databases">
        <title>Deinococcus xinjiangensis NBRC 107630.</title>
        <authorList>
            <person name="Ichikawa N."/>
            <person name="Katano-Makiyama Y."/>
            <person name="Hidaka K."/>
        </authorList>
    </citation>
    <scope>NUCLEOTIDE SEQUENCE [LARGE SCALE GENOMIC DNA]</scope>
    <source>
        <strain evidence="5 6">NBRC 107630</strain>
    </source>
</reference>
<dbReference type="InterPro" id="IPR010090">
    <property type="entry name" value="Phage_tape_meas"/>
</dbReference>
<dbReference type="RefSeq" id="WP_353542996.1">
    <property type="nucleotide sequence ID" value="NZ_BAABRN010000035.1"/>
</dbReference>
<keyword evidence="6" id="KW-1185">Reference proteome</keyword>
<dbReference type="SUPFAM" id="SSF53955">
    <property type="entry name" value="Lysozyme-like"/>
    <property type="match status" value="1"/>
</dbReference>
<evidence type="ECO:0000256" key="3">
    <source>
        <dbReference type="SAM" id="MobiDB-lite"/>
    </source>
</evidence>
<evidence type="ECO:0000259" key="4">
    <source>
        <dbReference type="Pfam" id="PF10145"/>
    </source>
</evidence>
<name>A0ABP9VCQ6_9DEIO</name>
<sequence>MTQRSLGRLTAHTGIDRSGFQTDLAALRREAAQALVQTRVIIDTSSAQKSVRDLTDAKAKSAKDSAKVFQETFREQDRLEKLAYTEGMARLRQANQQAQAKARIDADLAKQAAAAARDQQLRERQAYTEGMARLRQANQQAQAQARIQRDLDRQKKNEEAEYKRFWKENLDAQVREERAAAQKRADALTQVKRAYTDLQTAYANDLRAASGEQDKVRAAQRYREALVDVEAELKRLQGQAGLTNKELLQMASIERSMATSRLAVNGVQNPLSSRIANFAGALSPSLGAAAMNTQQTAAAFTELTGVSGKAALGLGLVATAAVGAGAALWKLGSVGLDQIKILQGGLNVLQANGVKDLYTVEKQVASLKTELGTVGKSFTRAELTASTADLVKAGIDVSGALNVMAGGARLAAAENTNLNDANMQLLKNLRQYGLDTDQASKVTDMFAKAGNLAAGSANDLSLGFGKVGGTGKQAGIEMFDLLGMLVELDNKGMSAADVGADALRTALSSLADPSEKAKGILHQLNIELKDHEGKARPAGDILKELGQKMRGMGIEYNKTTGELQGNGQALATVAGLMDTRAAAAVINLTGDWRDYGQQIKDSKGYADEYANTMTQGVEPAQKRLKTAVEDTGAAFMKSFAGPLADFLDKTATPMVEKLGLIFEKLTSIQGMKEIKASLKITGTDDATTSFLKLLASGTLALGELTIKIFDGISAKAEANQNQFNDLVNRYNAVQLTRELMNRGLLPNGNMLDNYKLVQQVAGDMPKYQKMLADELAKNTAALKAGAFGSSGLLPSDKASSILRAANALGVNPNDLAAAISFETAGTFSTNSRNPTSSATGLIQFMAGSGGTPGQYYGMSRDQFGALGFDQQMNYVIQYMKEKGLRVGATLGEIYDAIAGYGYRTGSKGYEANRNKQGINPWDTNQDGYVAKGEAVTSTYFSPHIKPYFDVAGVSPAGGMDWINPGGFDPKIKTATQVAAAQWSQDFISNLAQVFKYDPNVDSDCAIIAARVMGTLGVKLEGAADERINAGKLVEQVKASGAINVGIREAMSGDYIDFSGKGYGATSGHHAGIVVGRDKNGNLLILNNPGGSKGKDVPTTISTLDQLTLPGAKVEVYRPLQSPYAATRTLSDKQLTGQTPAPASKPVDPDAIRKQAIAEGKHLIAQYRLAIQSGNDLWQAKAREALDNWKKEHKEAIGGVETELRALAKLQSSIGKPVKPSGYGQGYEKLKTELSDAENLYKLNENGATYSATLQKISQSALAAAKAEKEKNGETAKWRALSELAGQAAEKARTIDSRADREAQQRAQARLKSQQDLQKALSEKDMVNAEAALQRLKDQQSSELALAKGNEVKKAQIIAESGPAIIAAADKIAALKRSQAVAAAQSEANTAKGVAGADLDAIEKGRRVKVQAAYDQEARDRAKARREQAAAEAEAKQSVTEAQTAMLQQTRQYEGELRQVNLAGLNQRLSDAQQKRDLMLQNQQGNLEAQLATEQQYGAQILALQRRSAELTRNTASAEARAAAEQAKTRNAETYLGNPKELERANGLVDQALTTKLATIQSTYYTALAKFEADAVQRLQNAGQAVQDAENKLAEDLLRGRADAIKALSDSADALFGSGDTLETQAQGRANALTLLAGGLSTIAGVKLDVDTLASFGSLADLYDHLVAKGADLEHMDLSGLAAIFERFQSSALRSGDFLPLDQAKDMYDLLLKIGVAGKDALDLLDGSKYSAGQRDTVLSGYSALKSGNETDLQAIQQQLLGQNLESAPLLKGLLDQVNLALDHIAEEAMSRVIKAEADIASVTRQRPLADLEARRNVMDSRDYQQQHEALLAQMEESAWATQEAEMRWNGATEKEIEAERLKHEDRLTQIRRQGVQDRFDIDQGELVRQRANLRAAEDAAFQLEQGKLERQHSLGLISEADYLQKRYGQRLKAAQQARARAIQDATSTQVDPVTGETRTMLDRAALRAANAAYIQEEQTATNERDAALAALKLQNQRNLADAQARLAQVSLDEQHRQGLLSETEYQRRSEALQVADAQRRHDRAVEDAHGDADAIAAANIQLQADLTEIWAKGMADRRSLEEKQLDWEVEMAQRRMKKSYGLDGQDDLIAGLQGKVNSASQALTDMGPHADTTSEEWKTKLRTLLSLQDQLADAKAVPNTLSNWQQAVNQLGEDFSSRKITAEEFAGKLNELNPKLLELADAAEKAGDPVTAQGFRDLAGSLRAMNPELAALLLKMGKFNQYLGYVGDIAGAFGKLAGAIGETEQEYDSLTGEKLQTPWKDLAANLEGVQNAMTKLQSLVTDVMAVVANPMNIGAWVKLTVDVISSIADALSGFGKAKAELQKTKDDFAQQNPFLNANDYQNAYIRSRGWFADIFGGGPQVVNEIDKIGLKFAQTMQTAFSSGISNGLLDAIRTNDFSKFSNKLHEEVFNGMAQGVVDVFMNETLLKNIVAPAIKAWSDALKTPDTADDMAAAAGIDAAMSQVEQQANAFYSQIAPKLQQYQQKWGIDTGAGASSVNTNDLRTLPEPVQFALATPLLEGVNGLRDAANELKGAASDIRDTFKRGITVTVQQGSGSYASTTGALAGG</sequence>
<dbReference type="Pfam" id="PF10145">
    <property type="entry name" value="PhageMin_Tail"/>
    <property type="match status" value="1"/>
</dbReference>
<dbReference type="Proteomes" id="UP001458946">
    <property type="component" value="Unassembled WGS sequence"/>
</dbReference>
<evidence type="ECO:0000256" key="1">
    <source>
        <dbReference type="ARBA" id="ARBA00022612"/>
    </source>
</evidence>
<gene>
    <name evidence="5" type="ORF">Dxin01_02772</name>
</gene>
<feature type="coiled-coil region" evidence="2">
    <location>
        <begin position="1571"/>
        <end position="1598"/>
    </location>
</feature>
<protein>
    <recommendedName>
        <fullName evidence="4">Phage tail tape measure protein domain-containing protein</fullName>
    </recommendedName>
</protein>